<dbReference type="Proteomes" id="UP000586254">
    <property type="component" value="Unassembled WGS sequence"/>
</dbReference>
<dbReference type="Gene3D" id="3.40.140.10">
    <property type="entry name" value="Cytidine Deaminase, domain 2"/>
    <property type="match status" value="1"/>
</dbReference>
<dbReference type="EMBL" id="JACCKS010000028">
    <property type="protein sequence ID" value="NZA39926.1"/>
    <property type="molecule type" value="Genomic_DNA"/>
</dbReference>
<proteinExistence type="predicted"/>
<dbReference type="HOGENOM" id="CLU_1978188_0_0_9"/>
<name>A0AB74EZN8_9FIRM</name>
<evidence type="ECO:0000313" key="1">
    <source>
        <dbReference type="EMBL" id="NZA39926.1"/>
    </source>
</evidence>
<dbReference type="RefSeq" id="WP_013380671.1">
    <property type="nucleotide sequence ID" value="NC_014624.2"/>
</dbReference>
<reference evidence="1 4" key="2">
    <citation type="submission" date="2020-07" db="EMBL/GenBank/DDBJ databases">
        <title>Organ Donor 1.</title>
        <authorList>
            <person name="Marsh A.J."/>
            <person name="Azcarate-Peril M.A."/>
        </authorList>
    </citation>
    <scope>NUCLEOTIDE SEQUENCE [LARGE SCALE GENOMIC DNA]</scope>
    <source>
        <strain evidence="1 4">AMC0717</strain>
    </source>
</reference>
<organism evidence="2 3">
    <name type="scientific">Eubacterium callanderi</name>
    <dbReference type="NCBI Taxonomy" id="53442"/>
    <lineage>
        <taxon>Bacteria</taxon>
        <taxon>Bacillati</taxon>
        <taxon>Bacillota</taxon>
        <taxon>Clostridia</taxon>
        <taxon>Eubacteriales</taxon>
        <taxon>Eubacteriaceae</taxon>
        <taxon>Eubacterium</taxon>
    </lineage>
</organism>
<comment type="caution">
    <text evidence="2">The sequence shown here is derived from an EMBL/GenBank/DDBJ whole genome shotgun (WGS) entry which is preliminary data.</text>
</comment>
<gene>
    <name evidence="1" type="ORF">H0N91_17760</name>
    <name evidence="2" type="ORF">SAMN04515649_106310</name>
</gene>
<dbReference type="GeneID" id="68363458"/>
<protein>
    <submittedName>
        <fullName evidence="2">Uncharacterized protein</fullName>
    </submittedName>
</protein>
<sequence length="126" mass="13847">MDFDVMVSEAKKVIIESAADDGIAFALFTNKGNLYIPFCADCCSGYGEKFCKSHNLLNDMIAAGDTRILKIAGVFKQTTPVKQAGIDLPCAWILKFIRNMNKENVHAEILMSSHGTKTLKSCCPPR</sequence>
<dbReference type="KEGG" id="elm:ELI_2368"/>
<dbReference type="Proteomes" id="UP000184012">
    <property type="component" value="Unassembled WGS sequence"/>
</dbReference>
<dbReference type="AlphaFoldDB" id="A0AB74EZN8"/>
<evidence type="ECO:0000313" key="4">
    <source>
        <dbReference type="Proteomes" id="UP000586254"/>
    </source>
</evidence>
<dbReference type="EMBL" id="FRBP01000006">
    <property type="protein sequence ID" value="SHL64924.1"/>
    <property type="molecule type" value="Genomic_DNA"/>
</dbReference>
<accession>A0AB74EZN8</accession>
<reference evidence="2 3" key="1">
    <citation type="submission" date="2016-11" db="EMBL/GenBank/DDBJ databases">
        <authorList>
            <person name="Varghese N."/>
            <person name="Submissions S."/>
        </authorList>
    </citation>
    <scope>NUCLEOTIDE SEQUENCE [LARGE SCALE GENOMIC DNA]</scope>
    <source>
        <strain evidence="2 3">FD</strain>
    </source>
</reference>
<evidence type="ECO:0000313" key="2">
    <source>
        <dbReference type="EMBL" id="SHL64924.1"/>
    </source>
</evidence>
<evidence type="ECO:0000313" key="3">
    <source>
        <dbReference type="Proteomes" id="UP000184012"/>
    </source>
</evidence>